<keyword evidence="7" id="KW-1185">Reference proteome</keyword>
<gene>
    <name evidence="6" type="ORF">PG994_005514</name>
</gene>
<keyword evidence="3 5" id="KW-1133">Transmembrane helix</keyword>
<comment type="subcellular location">
    <subcellularLocation>
        <location evidence="1">Membrane</location>
        <topology evidence="1">Multi-pass membrane protein</topology>
    </subcellularLocation>
</comment>
<dbReference type="PANTHER" id="PTHR48022:SF5">
    <property type="entry name" value="ALPHA-GLUCOSIDES PERMEASE MPH2-RELATED"/>
    <property type="match status" value="1"/>
</dbReference>
<evidence type="ECO:0000256" key="5">
    <source>
        <dbReference type="SAM" id="Phobius"/>
    </source>
</evidence>
<dbReference type="GeneID" id="92089986"/>
<feature type="transmembrane region" description="Helical" evidence="5">
    <location>
        <begin position="117"/>
        <end position="134"/>
    </location>
</feature>
<feature type="transmembrane region" description="Helical" evidence="5">
    <location>
        <begin position="170"/>
        <end position="192"/>
    </location>
</feature>
<evidence type="ECO:0000313" key="7">
    <source>
        <dbReference type="Proteomes" id="UP001480595"/>
    </source>
</evidence>
<evidence type="ECO:0008006" key="8">
    <source>
        <dbReference type="Google" id="ProtNLM"/>
    </source>
</evidence>
<proteinExistence type="predicted"/>
<feature type="transmembrane region" description="Helical" evidence="5">
    <location>
        <begin position="85"/>
        <end position="105"/>
    </location>
</feature>
<dbReference type="PANTHER" id="PTHR48022">
    <property type="entry name" value="PLASTIDIC GLUCOSE TRANSPORTER 4"/>
    <property type="match status" value="1"/>
</dbReference>
<keyword evidence="4 5" id="KW-0472">Membrane</keyword>
<keyword evidence="2 5" id="KW-0812">Transmembrane</keyword>
<evidence type="ECO:0000313" key="6">
    <source>
        <dbReference type="EMBL" id="KAK8068898.1"/>
    </source>
</evidence>
<dbReference type="EMBL" id="JAQQWL010000006">
    <property type="protein sequence ID" value="KAK8068898.1"/>
    <property type="molecule type" value="Genomic_DNA"/>
</dbReference>
<dbReference type="SUPFAM" id="SSF103473">
    <property type="entry name" value="MFS general substrate transporter"/>
    <property type="match status" value="1"/>
</dbReference>
<dbReference type="Gene3D" id="1.20.1250.20">
    <property type="entry name" value="MFS general substrate transporter like domains"/>
    <property type="match status" value="1"/>
</dbReference>
<feature type="transmembrane region" description="Helical" evidence="5">
    <location>
        <begin position="140"/>
        <end position="158"/>
    </location>
</feature>
<evidence type="ECO:0000256" key="3">
    <source>
        <dbReference type="ARBA" id="ARBA00022989"/>
    </source>
</evidence>
<comment type="caution">
    <text evidence="6">The sequence shown here is derived from an EMBL/GenBank/DDBJ whole genome shotgun (WGS) entry which is preliminary data.</text>
</comment>
<evidence type="ECO:0000256" key="2">
    <source>
        <dbReference type="ARBA" id="ARBA00022692"/>
    </source>
</evidence>
<name>A0ABR1VG72_9PEZI</name>
<accession>A0ABR1VG72</accession>
<dbReference type="Pfam" id="PF00083">
    <property type="entry name" value="Sugar_tr"/>
    <property type="match status" value="2"/>
</dbReference>
<organism evidence="6 7">
    <name type="scientific">Apiospora phragmitis</name>
    <dbReference type="NCBI Taxonomy" id="2905665"/>
    <lineage>
        <taxon>Eukaryota</taxon>
        <taxon>Fungi</taxon>
        <taxon>Dikarya</taxon>
        <taxon>Ascomycota</taxon>
        <taxon>Pezizomycotina</taxon>
        <taxon>Sordariomycetes</taxon>
        <taxon>Xylariomycetidae</taxon>
        <taxon>Amphisphaeriales</taxon>
        <taxon>Apiosporaceae</taxon>
        <taxon>Apiospora</taxon>
    </lineage>
</organism>
<dbReference type="RefSeq" id="XP_066716192.1">
    <property type="nucleotide sequence ID" value="XM_066856923.1"/>
</dbReference>
<sequence>MAHADTQTQGGQWAEKIDATTSAHNAANDTNVAIDNEHNMTLRQSFRFWWKAVVFSLSSPSVSLWKNRFGDELDPTDGGKLVSSRWQTIILNGTQVGCIIGLLINGYISEWLGYKKTMVATMIFMIAAIFIPFFSTGLEMFLAGGIIQGLPWGIFQALMTFAQHISETEWVYRIPFALQWIWPIPIIVATLLCPESPWWLVRQGRIAEAKGAIQKLITTQPDVEFDLDAHVEMMVTTNKFEKEMSSGTNHWHLFQGSDLRRTEVSSMAFFTQAFCGVPFMGYGIQFMFNAGLDPSNSFNLGVVQNSIGLQLDVSSPGGPWPALAAEPYT</sequence>
<dbReference type="InterPro" id="IPR005828">
    <property type="entry name" value="MFS_sugar_transport-like"/>
</dbReference>
<dbReference type="Proteomes" id="UP001480595">
    <property type="component" value="Unassembled WGS sequence"/>
</dbReference>
<reference evidence="6 7" key="1">
    <citation type="submission" date="2023-01" db="EMBL/GenBank/DDBJ databases">
        <title>Analysis of 21 Apiospora genomes using comparative genomics revels a genus with tremendous synthesis potential of carbohydrate active enzymes and secondary metabolites.</title>
        <authorList>
            <person name="Sorensen T."/>
        </authorList>
    </citation>
    <scope>NUCLEOTIDE SEQUENCE [LARGE SCALE GENOMIC DNA]</scope>
    <source>
        <strain evidence="6 7">CBS 135458</strain>
    </source>
</reference>
<dbReference type="InterPro" id="IPR050360">
    <property type="entry name" value="MFS_Sugar_Transporters"/>
</dbReference>
<evidence type="ECO:0000256" key="4">
    <source>
        <dbReference type="ARBA" id="ARBA00023136"/>
    </source>
</evidence>
<protein>
    <recommendedName>
        <fullName evidence="8">Major facilitator superfamily (MFS) profile domain-containing protein</fullName>
    </recommendedName>
</protein>
<dbReference type="InterPro" id="IPR036259">
    <property type="entry name" value="MFS_trans_sf"/>
</dbReference>
<evidence type="ECO:0000256" key="1">
    <source>
        <dbReference type="ARBA" id="ARBA00004141"/>
    </source>
</evidence>